<dbReference type="AlphaFoldDB" id="A0A0F9ET66"/>
<organism evidence="1">
    <name type="scientific">marine sediment metagenome</name>
    <dbReference type="NCBI Taxonomy" id="412755"/>
    <lineage>
        <taxon>unclassified sequences</taxon>
        <taxon>metagenomes</taxon>
        <taxon>ecological metagenomes</taxon>
    </lineage>
</organism>
<sequence>ELQAVSQYAAESDYTSVNIGTVDLTESDYISCVPGDKKSISFGKMAFDKVTE</sequence>
<evidence type="ECO:0000313" key="1">
    <source>
        <dbReference type="EMBL" id="KKL27033.1"/>
    </source>
</evidence>
<comment type="caution">
    <text evidence="1">The sequence shown here is derived from an EMBL/GenBank/DDBJ whole genome shotgun (WGS) entry which is preliminary data.</text>
</comment>
<accession>A0A0F9ET66</accession>
<name>A0A0F9ET66_9ZZZZ</name>
<reference evidence="1" key="1">
    <citation type="journal article" date="2015" name="Nature">
        <title>Complex archaea that bridge the gap between prokaryotes and eukaryotes.</title>
        <authorList>
            <person name="Spang A."/>
            <person name="Saw J.H."/>
            <person name="Jorgensen S.L."/>
            <person name="Zaremba-Niedzwiedzka K."/>
            <person name="Martijn J."/>
            <person name="Lind A.E."/>
            <person name="van Eijk R."/>
            <person name="Schleper C."/>
            <person name="Guy L."/>
            <person name="Ettema T.J."/>
        </authorList>
    </citation>
    <scope>NUCLEOTIDE SEQUENCE</scope>
</reference>
<dbReference type="EMBL" id="LAZR01035622">
    <property type="protein sequence ID" value="KKL27033.1"/>
    <property type="molecule type" value="Genomic_DNA"/>
</dbReference>
<gene>
    <name evidence="1" type="ORF">LCGC14_2389270</name>
</gene>
<protein>
    <submittedName>
        <fullName evidence="1">Uncharacterized protein</fullName>
    </submittedName>
</protein>
<feature type="non-terminal residue" evidence="1">
    <location>
        <position position="1"/>
    </location>
</feature>
<proteinExistence type="predicted"/>